<reference evidence="2 3" key="1">
    <citation type="submission" date="2016-11" db="EMBL/GenBank/DDBJ databases">
        <authorList>
            <person name="Jaros S."/>
            <person name="Januszkiewicz K."/>
            <person name="Wedrychowicz H."/>
        </authorList>
    </citation>
    <scope>NUCLEOTIDE SEQUENCE [LARGE SCALE GENOMIC DNA]</scope>
    <source>
        <strain evidence="2 3">DSM 13106</strain>
    </source>
</reference>
<organism evidence="2 3">
    <name type="scientific">Sporanaerobacter acetigenes DSM 13106</name>
    <dbReference type="NCBI Taxonomy" id="1123281"/>
    <lineage>
        <taxon>Bacteria</taxon>
        <taxon>Bacillati</taxon>
        <taxon>Bacillota</taxon>
        <taxon>Tissierellia</taxon>
        <taxon>Tissierellales</taxon>
        <taxon>Sporanaerobacteraceae</taxon>
        <taxon>Sporanaerobacter</taxon>
    </lineage>
</organism>
<evidence type="ECO:0000259" key="1">
    <source>
        <dbReference type="Pfam" id="PF01979"/>
    </source>
</evidence>
<name>A0A1M5VSH2_9FIRM</name>
<dbReference type="Proteomes" id="UP000184389">
    <property type="component" value="Unassembled WGS sequence"/>
</dbReference>
<dbReference type="GO" id="GO:0016810">
    <property type="term" value="F:hydrolase activity, acting on carbon-nitrogen (but not peptide) bonds"/>
    <property type="evidence" value="ECO:0007669"/>
    <property type="project" value="InterPro"/>
</dbReference>
<dbReference type="InterPro" id="IPR051781">
    <property type="entry name" value="Metallo-dep_Hydrolase"/>
</dbReference>
<dbReference type="SUPFAM" id="SSF51338">
    <property type="entry name" value="Composite domain of metallo-dependent hydrolases"/>
    <property type="match status" value="1"/>
</dbReference>
<dbReference type="OrthoDB" id="9802793at2"/>
<dbReference type="InterPro" id="IPR006680">
    <property type="entry name" value="Amidohydro-rel"/>
</dbReference>
<dbReference type="Gene3D" id="3.20.20.140">
    <property type="entry name" value="Metal-dependent hydrolases"/>
    <property type="match status" value="1"/>
</dbReference>
<dbReference type="PANTHER" id="PTHR43135">
    <property type="entry name" value="ALPHA-D-RIBOSE 1-METHYLPHOSPHONATE 5-TRIPHOSPHATE DIPHOSPHATASE"/>
    <property type="match status" value="1"/>
</dbReference>
<keyword evidence="3" id="KW-1185">Reference proteome</keyword>
<dbReference type="InterPro" id="IPR032466">
    <property type="entry name" value="Metal_Hydrolase"/>
</dbReference>
<sequence>MLLIKNAKIYTMTDSDTVIDKGDILIDEGKIVKVGTDIEGIDGKVIDGEGLVALPGLIDAHCHIGGIDVSTLGDDLNEMTNNVTPNVNAIYGIDATSKEFADAYENGITTVALAPGSGNVVGGLVFAAKTYGDNIFDMTIKNPIALKAAMGGNPKRVYGTQGKLPMTRMGIASVLRELLIKGTEYLNKKEAAKDNESKMPKYDEGMEAVELVLRKEIPLKVHCTQFDMLTVIRIAKEFDINFTLDHAWGASDYIDEIVESGCGVIFGPMGTPRYPGECKKVDIECVAELDKRGVTTAIMTDGPVSRPEAIIYQAGEAVRKGCKLERALRMITINAAKIIGVDDRLGSIEEGKDADIVIFKGTPAYDTNAEVLYTIMDGKVVYRKYKN</sequence>
<dbReference type="SUPFAM" id="SSF51556">
    <property type="entry name" value="Metallo-dependent hydrolases"/>
    <property type="match status" value="1"/>
</dbReference>
<dbReference type="RefSeq" id="WP_072743688.1">
    <property type="nucleotide sequence ID" value="NZ_FQXR01000004.1"/>
</dbReference>
<dbReference type="STRING" id="1123281.SAMN02745180_01021"/>
<gene>
    <name evidence="2" type="ORF">SAMN02745180_01021</name>
</gene>
<dbReference type="InterPro" id="IPR011059">
    <property type="entry name" value="Metal-dep_hydrolase_composite"/>
</dbReference>
<evidence type="ECO:0000313" key="3">
    <source>
        <dbReference type="Proteomes" id="UP000184389"/>
    </source>
</evidence>
<protein>
    <submittedName>
        <fullName evidence="2">Imidazolonepropionase</fullName>
    </submittedName>
</protein>
<accession>A0A1M5VSH2</accession>
<feature type="domain" description="Amidohydrolase-related" evidence="1">
    <location>
        <begin position="53"/>
        <end position="381"/>
    </location>
</feature>
<proteinExistence type="predicted"/>
<evidence type="ECO:0000313" key="2">
    <source>
        <dbReference type="EMBL" id="SHH77883.1"/>
    </source>
</evidence>
<dbReference type="EMBL" id="FQXR01000004">
    <property type="protein sequence ID" value="SHH77883.1"/>
    <property type="molecule type" value="Genomic_DNA"/>
</dbReference>
<dbReference type="AlphaFoldDB" id="A0A1M5VSH2"/>
<dbReference type="Pfam" id="PF01979">
    <property type="entry name" value="Amidohydro_1"/>
    <property type="match status" value="1"/>
</dbReference>
<dbReference type="PANTHER" id="PTHR43135:SF3">
    <property type="entry name" value="ALPHA-D-RIBOSE 1-METHYLPHOSPHONATE 5-TRIPHOSPHATE DIPHOSPHATASE"/>
    <property type="match status" value="1"/>
</dbReference>